<proteinExistence type="predicted"/>
<dbReference type="InterPro" id="IPR036188">
    <property type="entry name" value="FAD/NAD-bd_sf"/>
</dbReference>
<dbReference type="AlphaFoldDB" id="A0A285GLP1"/>
<keyword evidence="3" id="KW-1185">Reference proteome</keyword>
<dbReference type="GO" id="GO:0004497">
    <property type="term" value="F:monooxygenase activity"/>
    <property type="evidence" value="ECO:0007669"/>
    <property type="project" value="TreeGrafter"/>
</dbReference>
<evidence type="ECO:0000313" key="3">
    <source>
        <dbReference type="Proteomes" id="UP000219612"/>
    </source>
</evidence>
<dbReference type="RefSeq" id="WP_097318966.1">
    <property type="nucleotide sequence ID" value="NZ_OBDY01000002.1"/>
</dbReference>
<evidence type="ECO:0000313" key="2">
    <source>
        <dbReference type="EMBL" id="SNY24489.1"/>
    </source>
</evidence>
<dbReference type="PRINTS" id="PR00469">
    <property type="entry name" value="PNDRDTASEII"/>
</dbReference>
<protein>
    <submittedName>
        <fullName evidence="2">Putative flavoprotein involved in K+ transport</fullName>
    </submittedName>
</protein>
<dbReference type="PANTHER" id="PTHR43539">
    <property type="entry name" value="FLAVIN-BINDING MONOOXYGENASE-LIKE PROTEIN (AFU_ORTHOLOGUE AFUA_4G09220)"/>
    <property type="match status" value="1"/>
</dbReference>
<accession>A0A285GLP1</accession>
<dbReference type="Proteomes" id="UP000219612">
    <property type="component" value="Unassembled WGS sequence"/>
</dbReference>
<sequence length="356" mass="39340">MVERADVVVVGGGQSGLVAGHYLAQAGIPHVILDAGERVGESWRQRWDALRLFTVAQYCALPGLRFPGRQGRFPTKDEMADYVEEYARHWRLPVRLNTKVTSLSATDDGYRLETSTGPYEARQVIVATGAYREPYVPPLAAGLDEGVFQVHTGRYHNPSQVPGSSVLVVGAANSGAQIATDLSRTHRVTLSQGSPLPHVPCKFLFKGLHWWGDKFGLIKKPLIGERDRLHKKTILIGKSLKQLARKHDLRLVGRTVAMDGRVARFEDGGQDEPDAVVWATGFRASYPWIKVPILDEAGMPRQDRGVSAAPGLYFLGMQCQYTYGSALIWWVKEDAHYLVEQIRAVRSGSRSAGQLA</sequence>
<dbReference type="PRINTS" id="PR00368">
    <property type="entry name" value="FADPNR"/>
</dbReference>
<dbReference type="InterPro" id="IPR050982">
    <property type="entry name" value="Auxin_biosynth/cation_transpt"/>
</dbReference>
<dbReference type="Pfam" id="PF13738">
    <property type="entry name" value="Pyr_redox_3"/>
    <property type="match status" value="1"/>
</dbReference>
<keyword evidence="1" id="KW-0560">Oxidoreductase</keyword>
<dbReference type="OrthoDB" id="9808049at2"/>
<dbReference type="EMBL" id="OBDY01000002">
    <property type="protein sequence ID" value="SNY24489.1"/>
    <property type="molecule type" value="Genomic_DNA"/>
</dbReference>
<evidence type="ECO:0000256" key="1">
    <source>
        <dbReference type="ARBA" id="ARBA00023002"/>
    </source>
</evidence>
<dbReference type="GO" id="GO:0050660">
    <property type="term" value="F:flavin adenine dinucleotide binding"/>
    <property type="evidence" value="ECO:0007669"/>
    <property type="project" value="TreeGrafter"/>
</dbReference>
<dbReference type="Gene3D" id="3.50.50.60">
    <property type="entry name" value="FAD/NAD(P)-binding domain"/>
    <property type="match status" value="1"/>
</dbReference>
<dbReference type="PANTHER" id="PTHR43539:SF78">
    <property type="entry name" value="FLAVIN-CONTAINING MONOOXYGENASE"/>
    <property type="match status" value="1"/>
</dbReference>
<name>A0A285GLP1_9ACTN</name>
<organism evidence="2 3">
    <name type="scientific">Paractinoplanes atraurantiacus</name>
    <dbReference type="NCBI Taxonomy" id="1036182"/>
    <lineage>
        <taxon>Bacteria</taxon>
        <taxon>Bacillati</taxon>
        <taxon>Actinomycetota</taxon>
        <taxon>Actinomycetes</taxon>
        <taxon>Micromonosporales</taxon>
        <taxon>Micromonosporaceae</taxon>
        <taxon>Paractinoplanes</taxon>
    </lineage>
</organism>
<dbReference type="SUPFAM" id="SSF51905">
    <property type="entry name" value="FAD/NAD(P)-binding domain"/>
    <property type="match status" value="2"/>
</dbReference>
<reference evidence="2 3" key="1">
    <citation type="submission" date="2017-09" db="EMBL/GenBank/DDBJ databases">
        <authorList>
            <person name="Ehlers B."/>
            <person name="Leendertz F.H."/>
        </authorList>
    </citation>
    <scope>NUCLEOTIDE SEQUENCE [LARGE SCALE GENOMIC DNA]</scope>
    <source>
        <strain evidence="2 3">CGMCC 4.6857</strain>
    </source>
</reference>
<gene>
    <name evidence="2" type="ORF">SAMN05421748_102201</name>
</gene>